<feature type="region of interest" description="Disordered" evidence="1">
    <location>
        <begin position="241"/>
        <end position="335"/>
    </location>
</feature>
<dbReference type="AlphaFoldDB" id="A0A1Y2D594"/>
<dbReference type="Pfam" id="PF25534">
    <property type="entry name" value="DUF7918"/>
    <property type="match status" value="1"/>
</dbReference>
<reference evidence="3 4" key="1">
    <citation type="submission" date="2016-07" db="EMBL/GenBank/DDBJ databases">
        <title>Pervasive Adenine N6-methylation of Active Genes in Fungi.</title>
        <authorList>
            <consortium name="DOE Joint Genome Institute"/>
            <person name="Mondo S.J."/>
            <person name="Dannebaum R.O."/>
            <person name="Kuo R.C."/>
            <person name="Labutti K."/>
            <person name="Haridas S."/>
            <person name="Kuo A."/>
            <person name="Salamov A."/>
            <person name="Ahrendt S.R."/>
            <person name="Lipzen A."/>
            <person name="Sullivan W."/>
            <person name="Andreopoulos W.B."/>
            <person name="Clum A."/>
            <person name="Lindquist E."/>
            <person name="Daum C."/>
            <person name="Ramamoorthy G.K."/>
            <person name="Gryganskyi A."/>
            <person name="Culley D."/>
            <person name="Magnuson J.K."/>
            <person name="James T.Y."/>
            <person name="O'Malley M.A."/>
            <person name="Stajich J.E."/>
            <person name="Spatafora J.W."/>
            <person name="Visel A."/>
            <person name="Grigoriev I.V."/>
        </authorList>
    </citation>
    <scope>NUCLEOTIDE SEQUENCE [LARGE SCALE GENOMIC DNA]</scope>
    <source>
        <strain evidence="3 4">62-1032</strain>
    </source>
</reference>
<protein>
    <recommendedName>
        <fullName evidence="2">DUF7918 domain-containing protein</fullName>
    </recommendedName>
</protein>
<feature type="compositionally biased region" description="Basic and acidic residues" evidence="1">
    <location>
        <begin position="288"/>
        <end position="313"/>
    </location>
</feature>
<evidence type="ECO:0000313" key="4">
    <source>
        <dbReference type="Proteomes" id="UP000193467"/>
    </source>
</evidence>
<sequence length="335" mass="37281">MADSEIPTTLPAPRLMPDCEAWVEVDGEPAPVYSTTIRGSKSTGYIESIEGARFEIYYREGRRKAPSKDYTAELYLDGRWVHSAIFYKTSPLFSSAWDSEERLAIYSSARISPTSERFFNFTKFSETEDEATSCKEKRVIQQMGSIQVRIFRGEAVEAPSQELLAKHELEDVVVHENLKLNLTHQISLGPAQDTEEMEYADFKYIDSLNDTFVTFEFRYRFLELEGLAPPRRDASTPLVVVTPEPEHTPPAAHAEPNAASSLAAQQATGGDVVPGHISSSDDEAALIKAERKTRTVGVKEEDKPRLKKVKSEEEGSSGKAVAKGKKGKTEVIVLD</sequence>
<dbReference type="PANTHER" id="PTHR36223:SF1">
    <property type="entry name" value="TRANSCRIPTION ELONGATION FACTOR EAF N-TERMINAL DOMAIN-CONTAINING PROTEIN"/>
    <property type="match status" value="1"/>
</dbReference>
<name>A0A1Y2D594_9BASI</name>
<gene>
    <name evidence="3" type="ORF">BCR35DRAFT_335818</name>
</gene>
<evidence type="ECO:0000256" key="1">
    <source>
        <dbReference type="SAM" id="MobiDB-lite"/>
    </source>
</evidence>
<evidence type="ECO:0000259" key="2">
    <source>
        <dbReference type="Pfam" id="PF25534"/>
    </source>
</evidence>
<evidence type="ECO:0000313" key="3">
    <source>
        <dbReference type="EMBL" id="ORY54266.1"/>
    </source>
</evidence>
<dbReference type="InParanoid" id="A0A1Y2D594"/>
<dbReference type="OrthoDB" id="2538451at2759"/>
<dbReference type="EMBL" id="MCGR01000099">
    <property type="protein sequence ID" value="ORY54266.1"/>
    <property type="molecule type" value="Genomic_DNA"/>
</dbReference>
<organism evidence="3 4">
    <name type="scientific">Leucosporidium creatinivorum</name>
    <dbReference type="NCBI Taxonomy" id="106004"/>
    <lineage>
        <taxon>Eukaryota</taxon>
        <taxon>Fungi</taxon>
        <taxon>Dikarya</taxon>
        <taxon>Basidiomycota</taxon>
        <taxon>Pucciniomycotina</taxon>
        <taxon>Microbotryomycetes</taxon>
        <taxon>Leucosporidiales</taxon>
        <taxon>Leucosporidium</taxon>
    </lineage>
</organism>
<comment type="caution">
    <text evidence="3">The sequence shown here is derived from an EMBL/GenBank/DDBJ whole genome shotgun (WGS) entry which is preliminary data.</text>
</comment>
<dbReference type="Proteomes" id="UP000193467">
    <property type="component" value="Unassembled WGS sequence"/>
</dbReference>
<dbReference type="PANTHER" id="PTHR36223">
    <property type="entry name" value="BETA-LACTAMASE-TYPE TRANSPEPTIDASE FOLD DOMAIN CONTAINING PROTEIN"/>
    <property type="match status" value="1"/>
</dbReference>
<dbReference type="STRING" id="106004.A0A1Y2D594"/>
<keyword evidence="4" id="KW-1185">Reference proteome</keyword>
<proteinExistence type="predicted"/>
<feature type="compositionally biased region" description="Low complexity" evidence="1">
    <location>
        <begin position="241"/>
        <end position="264"/>
    </location>
</feature>
<feature type="domain" description="DUF7918" evidence="2">
    <location>
        <begin position="20"/>
        <end position="220"/>
    </location>
</feature>
<dbReference type="InterPro" id="IPR057678">
    <property type="entry name" value="DUF7918"/>
</dbReference>
<accession>A0A1Y2D594</accession>